<organism evidence="6">
    <name type="scientific">Echinostoma caproni</name>
    <dbReference type="NCBI Taxonomy" id="27848"/>
    <lineage>
        <taxon>Eukaryota</taxon>
        <taxon>Metazoa</taxon>
        <taxon>Spiralia</taxon>
        <taxon>Lophotrochozoa</taxon>
        <taxon>Platyhelminthes</taxon>
        <taxon>Trematoda</taxon>
        <taxon>Digenea</taxon>
        <taxon>Plagiorchiida</taxon>
        <taxon>Echinostomata</taxon>
        <taxon>Echinostomatoidea</taxon>
        <taxon>Echinostomatidae</taxon>
        <taxon>Echinostoma</taxon>
    </lineage>
</organism>
<feature type="domain" description="Ig-like" evidence="3">
    <location>
        <begin position="5"/>
        <end position="99"/>
    </location>
</feature>
<protein>
    <submittedName>
        <fullName evidence="6">Ig-like domain-containing protein</fullName>
    </submittedName>
</protein>
<gene>
    <name evidence="4" type="ORF">ECPE_LOCUS13721</name>
</gene>
<keyword evidence="1" id="KW-0677">Repeat</keyword>
<dbReference type="InterPro" id="IPR003598">
    <property type="entry name" value="Ig_sub2"/>
</dbReference>
<dbReference type="SUPFAM" id="SSF48726">
    <property type="entry name" value="Immunoglobulin"/>
    <property type="match status" value="1"/>
</dbReference>
<dbReference type="Pfam" id="PF13927">
    <property type="entry name" value="Ig_3"/>
    <property type="match status" value="1"/>
</dbReference>
<dbReference type="AlphaFoldDB" id="A0A183B3D6"/>
<dbReference type="InterPro" id="IPR003961">
    <property type="entry name" value="FN3_dom"/>
</dbReference>
<evidence type="ECO:0000313" key="4">
    <source>
        <dbReference type="EMBL" id="VDP90993.1"/>
    </source>
</evidence>
<evidence type="ECO:0000256" key="1">
    <source>
        <dbReference type="ARBA" id="ARBA00022737"/>
    </source>
</evidence>
<dbReference type="InterPro" id="IPR013783">
    <property type="entry name" value="Ig-like_fold"/>
</dbReference>
<dbReference type="InterPro" id="IPR036179">
    <property type="entry name" value="Ig-like_dom_sf"/>
</dbReference>
<dbReference type="CDD" id="cd00063">
    <property type="entry name" value="FN3"/>
    <property type="match status" value="1"/>
</dbReference>
<reference evidence="4 5" key="2">
    <citation type="submission" date="2018-11" db="EMBL/GenBank/DDBJ databases">
        <authorList>
            <consortium name="Pathogen Informatics"/>
        </authorList>
    </citation>
    <scope>NUCLEOTIDE SEQUENCE [LARGE SCALE GENOMIC DNA]</scope>
    <source>
        <strain evidence="4 5">Egypt</strain>
    </source>
</reference>
<dbReference type="Gene3D" id="2.60.40.10">
    <property type="entry name" value="Immunoglobulins"/>
    <property type="match status" value="1"/>
</dbReference>
<dbReference type="Proteomes" id="UP000272942">
    <property type="component" value="Unassembled WGS sequence"/>
</dbReference>
<dbReference type="SUPFAM" id="SSF49265">
    <property type="entry name" value="Fibronectin type III"/>
    <property type="match status" value="1"/>
</dbReference>
<dbReference type="InterPro" id="IPR007110">
    <property type="entry name" value="Ig-like_dom"/>
</dbReference>
<sequence>MIRLPRYTKAAGDQGSQVTLTCFIRTEPGPKVGWLKDGQIIQLPEGQPHPKYQVGLIHVRPGLYRATLVLNNVQKTDFGKYQCQAVNLQGEATLDIQMSGTSTPDVPLNLRLLNATMNTLRVAWTQGFDGGLSQTFQVRWRQVEAGSMYRYADVAANDNHNAVEYLITGAQVH</sequence>
<reference evidence="6" key="1">
    <citation type="submission" date="2016-06" db="UniProtKB">
        <authorList>
            <consortium name="WormBaseParasite"/>
        </authorList>
    </citation>
    <scope>IDENTIFICATION</scope>
</reference>
<dbReference type="EMBL" id="UZAN01055778">
    <property type="protein sequence ID" value="VDP90993.1"/>
    <property type="molecule type" value="Genomic_DNA"/>
</dbReference>
<dbReference type="InterPro" id="IPR003599">
    <property type="entry name" value="Ig_sub"/>
</dbReference>
<dbReference type="PANTHER" id="PTHR44170:SF6">
    <property type="entry name" value="CONTACTIN"/>
    <property type="match status" value="1"/>
</dbReference>
<dbReference type="OrthoDB" id="10028801at2759"/>
<name>A0A183B3D6_9TREM</name>
<dbReference type="GO" id="GO:0098609">
    <property type="term" value="P:cell-cell adhesion"/>
    <property type="evidence" value="ECO:0007669"/>
    <property type="project" value="TreeGrafter"/>
</dbReference>
<keyword evidence="2" id="KW-1015">Disulfide bond</keyword>
<proteinExistence type="predicted"/>
<dbReference type="WBParaSite" id="ECPE_0001376101-mRNA-1">
    <property type="protein sequence ID" value="ECPE_0001376101-mRNA-1"/>
    <property type="gene ID" value="ECPE_0001376101"/>
</dbReference>
<dbReference type="SMART" id="SM00409">
    <property type="entry name" value="IG"/>
    <property type="match status" value="1"/>
</dbReference>
<dbReference type="InterPro" id="IPR036116">
    <property type="entry name" value="FN3_sf"/>
</dbReference>
<evidence type="ECO:0000256" key="2">
    <source>
        <dbReference type="ARBA" id="ARBA00023157"/>
    </source>
</evidence>
<dbReference type="GO" id="GO:0016020">
    <property type="term" value="C:membrane"/>
    <property type="evidence" value="ECO:0007669"/>
    <property type="project" value="UniProtKB-SubCell"/>
</dbReference>
<evidence type="ECO:0000313" key="5">
    <source>
        <dbReference type="Proteomes" id="UP000272942"/>
    </source>
</evidence>
<dbReference type="PANTHER" id="PTHR44170">
    <property type="entry name" value="PROTEIN SIDEKICK"/>
    <property type="match status" value="1"/>
</dbReference>
<dbReference type="CDD" id="cd00096">
    <property type="entry name" value="Ig"/>
    <property type="match status" value="1"/>
</dbReference>
<accession>A0A183B3D6</accession>
<dbReference type="PROSITE" id="PS50835">
    <property type="entry name" value="IG_LIKE"/>
    <property type="match status" value="1"/>
</dbReference>
<evidence type="ECO:0000313" key="6">
    <source>
        <dbReference type="WBParaSite" id="ECPE_0001376101-mRNA-1"/>
    </source>
</evidence>
<evidence type="ECO:0000259" key="3">
    <source>
        <dbReference type="PROSITE" id="PS50835"/>
    </source>
</evidence>
<dbReference type="SMART" id="SM00408">
    <property type="entry name" value="IGc2"/>
    <property type="match status" value="1"/>
</dbReference>
<keyword evidence="5" id="KW-1185">Reference proteome</keyword>